<gene>
    <name evidence="3" type="ORF">GQ607_003111</name>
</gene>
<dbReference type="AlphaFoldDB" id="A0A8H3ZRX5"/>
<name>A0A8H3ZRX5_9PEZI</name>
<evidence type="ECO:0000256" key="1">
    <source>
        <dbReference type="ARBA" id="ARBA00022801"/>
    </source>
</evidence>
<dbReference type="PROSITE" id="PS00893">
    <property type="entry name" value="NUDIX_BOX"/>
    <property type="match status" value="1"/>
</dbReference>
<sequence>MAACEANHDASRSLFLQTPQRQYPSQHILISCGTVPVDPISRKIAVLRDIADNTVWLPKGRKEIGEELLVTALRETREETGLQVEALPLKVATRATPDPKLQGTFPVGENADVTDGLENYEASSVCVYLCVFTGALKIVFWFAARVDVEDVPRDVERVPWDENMRLEWVEAREAAGMMAFRADGEVVEKVLDDMQKSGYDI</sequence>
<evidence type="ECO:0000259" key="2">
    <source>
        <dbReference type="PROSITE" id="PS51462"/>
    </source>
</evidence>
<reference evidence="3 4" key="1">
    <citation type="submission" date="2019-12" db="EMBL/GenBank/DDBJ databases">
        <title>A genome sequence resource for the geographically widespread anthracnose pathogen Colletotrichum asianum.</title>
        <authorList>
            <person name="Meng Y."/>
        </authorList>
    </citation>
    <scope>NUCLEOTIDE SEQUENCE [LARGE SCALE GENOMIC DNA]</scope>
    <source>
        <strain evidence="3 4">ICMP 18580</strain>
    </source>
</reference>
<dbReference type="InterPro" id="IPR015797">
    <property type="entry name" value="NUDIX_hydrolase-like_dom_sf"/>
</dbReference>
<dbReference type="OrthoDB" id="10259236at2759"/>
<comment type="caution">
    <text evidence="3">The sequence shown here is derived from an EMBL/GenBank/DDBJ whole genome shotgun (WGS) entry which is preliminary data.</text>
</comment>
<feature type="domain" description="Nudix hydrolase" evidence="2">
    <location>
        <begin position="27"/>
        <end position="192"/>
    </location>
</feature>
<dbReference type="Gene3D" id="3.90.79.10">
    <property type="entry name" value="Nucleoside Triphosphate Pyrophosphohydrolase"/>
    <property type="match status" value="1"/>
</dbReference>
<dbReference type="EMBL" id="WOWK01000011">
    <property type="protein sequence ID" value="KAF0329543.1"/>
    <property type="molecule type" value="Genomic_DNA"/>
</dbReference>
<dbReference type="PANTHER" id="PTHR21340:SF0">
    <property type="entry name" value="BIS(5'-NUCLEOSYL)-TETRAPHOSPHATASE [ASYMMETRICAL]"/>
    <property type="match status" value="1"/>
</dbReference>
<dbReference type="GO" id="GO:0006754">
    <property type="term" value="P:ATP biosynthetic process"/>
    <property type="evidence" value="ECO:0007669"/>
    <property type="project" value="TreeGrafter"/>
</dbReference>
<evidence type="ECO:0000313" key="4">
    <source>
        <dbReference type="Proteomes" id="UP000434172"/>
    </source>
</evidence>
<dbReference type="PROSITE" id="PS51462">
    <property type="entry name" value="NUDIX"/>
    <property type="match status" value="1"/>
</dbReference>
<dbReference type="Proteomes" id="UP000434172">
    <property type="component" value="Unassembled WGS sequence"/>
</dbReference>
<evidence type="ECO:0000313" key="3">
    <source>
        <dbReference type="EMBL" id="KAF0329543.1"/>
    </source>
</evidence>
<keyword evidence="4" id="KW-1185">Reference proteome</keyword>
<dbReference type="GO" id="GO:0004081">
    <property type="term" value="F:bis(5'-nucleosyl)-tetraphosphatase (asymmetrical) activity"/>
    <property type="evidence" value="ECO:0007669"/>
    <property type="project" value="TreeGrafter"/>
</dbReference>
<dbReference type="InterPro" id="IPR000086">
    <property type="entry name" value="NUDIX_hydrolase_dom"/>
</dbReference>
<organism evidence="3 4">
    <name type="scientific">Colletotrichum asianum</name>
    <dbReference type="NCBI Taxonomy" id="702518"/>
    <lineage>
        <taxon>Eukaryota</taxon>
        <taxon>Fungi</taxon>
        <taxon>Dikarya</taxon>
        <taxon>Ascomycota</taxon>
        <taxon>Pezizomycotina</taxon>
        <taxon>Sordariomycetes</taxon>
        <taxon>Hypocreomycetidae</taxon>
        <taxon>Glomerellales</taxon>
        <taxon>Glomerellaceae</taxon>
        <taxon>Colletotrichum</taxon>
        <taxon>Colletotrichum gloeosporioides species complex</taxon>
    </lineage>
</organism>
<dbReference type="InterPro" id="IPR051325">
    <property type="entry name" value="Nudix_hydrolase_domain"/>
</dbReference>
<dbReference type="PANTHER" id="PTHR21340">
    <property type="entry name" value="DIADENOSINE 5,5-P1,P4-TETRAPHOSPHATE PYROPHOSPHOHYDROLASE MUTT"/>
    <property type="match status" value="1"/>
</dbReference>
<dbReference type="SUPFAM" id="SSF55811">
    <property type="entry name" value="Nudix"/>
    <property type="match status" value="1"/>
</dbReference>
<protein>
    <submittedName>
        <fullName evidence="3">Nudix domain-containing protein</fullName>
    </submittedName>
</protein>
<accession>A0A8H3ZRX5</accession>
<dbReference type="GO" id="GO:0006167">
    <property type="term" value="P:AMP biosynthetic process"/>
    <property type="evidence" value="ECO:0007669"/>
    <property type="project" value="TreeGrafter"/>
</dbReference>
<proteinExistence type="predicted"/>
<dbReference type="Pfam" id="PF00293">
    <property type="entry name" value="NUDIX"/>
    <property type="match status" value="1"/>
</dbReference>
<dbReference type="InterPro" id="IPR020084">
    <property type="entry name" value="NUDIX_hydrolase_CS"/>
</dbReference>
<keyword evidence="1" id="KW-0378">Hydrolase</keyword>